<dbReference type="PANTHER" id="PTHR45856:SF24">
    <property type="entry name" value="FUNGAL LIPASE-LIKE DOMAIN-CONTAINING PROTEIN"/>
    <property type="match status" value="1"/>
</dbReference>
<dbReference type="Gene3D" id="3.40.50.1820">
    <property type="entry name" value="alpha/beta hydrolase"/>
    <property type="match status" value="1"/>
</dbReference>
<name>A0A7S1ZKD6_9STRA</name>
<gene>
    <name evidence="3" type="ORF">DBRI1063_LOCUS16870</name>
</gene>
<sequence length="433" mass="48891">MLNTSDPSYLSLMLPMIPYILAAVPVVGYGLYATKSNHDKESKKTQDLVTHLELDEFKTLELNTMLQWSSLMYYLVTLRDIVRKHKNKVDFVQPELIVSQHLDKDVNPYDHTHLKKMITATDILNFMKLNQKYLVSDDGGLDFNEKASGRADLDGDGQADVEMMQRLEQVDDEFDADIIEFDDEFCDDCMDSELVFCIIVNRTEKRVTVCFRGSVSMKDWVVDLSGTKSKPEQIKEFTNDTGAEIHTGFSEYLFGKTNEDGDGYTKFTQIVMILKQVAKKHPDFKIYVTGHSLGGALTQLLAFALAGSKESADLPKPIIAVSYASPRVGNKGYLEKYKQLEKEGLLRHIRVSNQGDIVTVSPSMGFYQTGLNIHVAEGKEVDIGYCKDRSFMSQLNTNALGNHGLPTYHGRLFISKNTTAISMDIEELYKKYT</sequence>
<dbReference type="InterPro" id="IPR002921">
    <property type="entry name" value="Fungal_lipase-type"/>
</dbReference>
<proteinExistence type="predicted"/>
<dbReference type="InterPro" id="IPR029058">
    <property type="entry name" value="AB_hydrolase_fold"/>
</dbReference>
<dbReference type="AlphaFoldDB" id="A0A7S1ZKD6"/>
<evidence type="ECO:0000259" key="2">
    <source>
        <dbReference type="Pfam" id="PF01764"/>
    </source>
</evidence>
<reference evidence="3" key="1">
    <citation type="submission" date="2021-01" db="EMBL/GenBank/DDBJ databases">
        <authorList>
            <person name="Corre E."/>
            <person name="Pelletier E."/>
            <person name="Niang G."/>
            <person name="Scheremetjew M."/>
            <person name="Finn R."/>
            <person name="Kale V."/>
            <person name="Holt S."/>
            <person name="Cochrane G."/>
            <person name="Meng A."/>
            <person name="Brown T."/>
            <person name="Cohen L."/>
        </authorList>
    </citation>
    <scope>NUCLEOTIDE SEQUENCE</scope>
    <source>
        <strain evidence="3">Pop2</strain>
    </source>
</reference>
<dbReference type="GO" id="GO:0006629">
    <property type="term" value="P:lipid metabolic process"/>
    <property type="evidence" value="ECO:0007669"/>
    <property type="project" value="InterPro"/>
</dbReference>
<feature type="domain" description="Fungal lipase-type" evidence="2">
    <location>
        <begin position="209"/>
        <end position="363"/>
    </location>
</feature>
<dbReference type="InterPro" id="IPR051218">
    <property type="entry name" value="Sec_MonoDiacylglyc_Lipase"/>
</dbReference>
<dbReference type="CDD" id="cd00519">
    <property type="entry name" value="Lipase_3"/>
    <property type="match status" value="1"/>
</dbReference>
<evidence type="ECO:0000256" key="1">
    <source>
        <dbReference type="SAM" id="Phobius"/>
    </source>
</evidence>
<evidence type="ECO:0000313" key="3">
    <source>
        <dbReference type="EMBL" id="CAD9341617.1"/>
    </source>
</evidence>
<dbReference type="PANTHER" id="PTHR45856">
    <property type="entry name" value="ALPHA/BETA-HYDROLASES SUPERFAMILY PROTEIN"/>
    <property type="match status" value="1"/>
</dbReference>
<accession>A0A7S1ZKD6</accession>
<feature type="transmembrane region" description="Helical" evidence="1">
    <location>
        <begin position="12"/>
        <end position="34"/>
    </location>
</feature>
<keyword evidence="1" id="KW-0472">Membrane</keyword>
<keyword evidence="1" id="KW-0812">Transmembrane</keyword>
<dbReference type="Pfam" id="PF01764">
    <property type="entry name" value="Lipase_3"/>
    <property type="match status" value="1"/>
</dbReference>
<keyword evidence="1" id="KW-1133">Transmembrane helix</keyword>
<protein>
    <recommendedName>
        <fullName evidence="2">Fungal lipase-type domain-containing protein</fullName>
    </recommendedName>
</protein>
<dbReference type="SUPFAM" id="SSF53474">
    <property type="entry name" value="alpha/beta-Hydrolases"/>
    <property type="match status" value="1"/>
</dbReference>
<dbReference type="EMBL" id="HBGN01026248">
    <property type="protein sequence ID" value="CAD9341617.1"/>
    <property type="molecule type" value="Transcribed_RNA"/>
</dbReference>
<organism evidence="3">
    <name type="scientific">Ditylum brightwellii</name>
    <dbReference type="NCBI Taxonomy" id="49249"/>
    <lineage>
        <taxon>Eukaryota</taxon>
        <taxon>Sar</taxon>
        <taxon>Stramenopiles</taxon>
        <taxon>Ochrophyta</taxon>
        <taxon>Bacillariophyta</taxon>
        <taxon>Mediophyceae</taxon>
        <taxon>Lithodesmiophycidae</taxon>
        <taxon>Lithodesmiales</taxon>
        <taxon>Lithodesmiaceae</taxon>
        <taxon>Ditylum</taxon>
    </lineage>
</organism>